<keyword evidence="17" id="KW-1185">Reference proteome</keyword>
<feature type="domain" description="ATP-grasp" evidence="14">
    <location>
        <begin position="124"/>
        <end position="321"/>
    </location>
</feature>
<dbReference type="SUPFAM" id="SSF51246">
    <property type="entry name" value="Rudiment single hybrid motif"/>
    <property type="match status" value="1"/>
</dbReference>
<dbReference type="FunFam" id="3.40.50.20:FF:000010">
    <property type="entry name" value="Propionyl-CoA carboxylase subunit alpha"/>
    <property type="match status" value="1"/>
</dbReference>
<dbReference type="InterPro" id="IPR000089">
    <property type="entry name" value="Biotin_lipoyl"/>
</dbReference>
<dbReference type="InterPro" id="IPR011764">
    <property type="entry name" value="Biotin_carboxylation_dom"/>
</dbReference>
<evidence type="ECO:0000256" key="8">
    <source>
        <dbReference type="ARBA" id="ARBA00048501"/>
    </source>
</evidence>
<dbReference type="Pfam" id="PF02786">
    <property type="entry name" value="CPSase_L_D2"/>
    <property type="match status" value="1"/>
</dbReference>
<evidence type="ECO:0000256" key="3">
    <source>
        <dbReference type="ARBA" id="ARBA00022598"/>
    </source>
</evidence>
<comment type="function">
    <text evidence="9">Component of a biotin-dependent acyl-CoA carboxylase complex. This subunit catalyzes the ATP-dependent carboxylation of the biotin carried by the biotin carboxyl carrier (BCC) domain, resulting in the formation of carboxyl biotin. When associated with the beta1 subunit AccD1, is involved in branched amino-acid catabolism with methylcrotonyl coenzyme A as the substrate.</text>
</comment>
<evidence type="ECO:0000259" key="15">
    <source>
        <dbReference type="PROSITE" id="PS50979"/>
    </source>
</evidence>
<dbReference type="InterPro" id="IPR050856">
    <property type="entry name" value="Biotin_carboxylase_complex"/>
</dbReference>
<evidence type="ECO:0000256" key="5">
    <source>
        <dbReference type="ARBA" id="ARBA00022840"/>
    </source>
</evidence>
<evidence type="ECO:0000256" key="12">
    <source>
        <dbReference type="PROSITE-ProRule" id="PRU00409"/>
    </source>
</evidence>
<comment type="pathway">
    <text evidence="7">Amino-acid degradation; L-leucine degradation.</text>
</comment>
<proteinExistence type="predicted"/>
<dbReference type="FunFam" id="2.40.50.100:FF:000003">
    <property type="entry name" value="Acetyl-CoA carboxylase biotin carboxyl carrier protein"/>
    <property type="match status" value="1"/>
</dbReference>
<evidence type="ECO:0000313" key="16">
    <source>
        <dbReference type="EMBL" id="TDP91906.1"/>
    </source>
</evidence>
<dbReference type="PROSITE" id="PS00866">
    <property type="entry name" value="CPSASE_1"/>
    <property type="match status" value="1"/>
</dbReference>
<keyword evidence="6" id="KW-0092">Biotin</keyword>
<dbReference type="RefSeq" id="WP_133853481.1">
    <property type="nucleotide sequence ID" value="NZ_SNXZ01000008.1"/>
</dbReference>
<dbReference type="SMART" id="SM00878">
    <property type="entry name" value="Biotin_carb_C"/>
    <property type="match status" value="1"/>
</dbReference>
<dbReference type="PROSITE" id="PS50975">
    <property type="entry name" value="ATP_GRASP"/>
    <property type="match status" value="1"/>
</dbReference>
<keyword evidence="5 12" id="KW-0067">ATP-binding</keyword>
<evidence type="ECO:0000256" key="7">
    <source>
        <dbReference type="ARBA" id="ARBA00046317"/>
    </source>
</evidence>
<feature type="domain" description="Biotin carboxylation" evidence="15">
    <location>
        <begin position="5"/>
        <end position="450"/>
    </location>
</feature>
<dbReference type="GO" id="GO:0004075">
    <property type="term" value="F:biotin carboxylase activity"/>
    <property type="evidence" value="ECO:0007669"/>
    <property type="project" value="UniProtKB-EC"/>
</dbReference>
<dbReference type="EC" id="6.3.4.14" evidence="2"/>
<dbReference type="Pfam" id="PF00289">
    <property type="entry name" value="Biotin_carb_N"/>
    <property type="match status" value="1"/>
</dbReference>
<comment type="cofactor">
    <cofactor evidence="1">
        <name>biotin</name>
        <dbReference type="ChEBI" id="CHEBI:57586"/>
    </cofactor>
</comment>
<evidence type="ECO:0000259" key="14">
    <source>
        <dbReference type="PROSITE" id="PS50975"/>
    </source>
</evidence>
<organism evidence="16 17">
    <name type="scientific">Labedaea rhizosphaerae</name>
    <dbReference type="NCBI Taxonomy" id="598644"/>
    <lineage>
        <taxon>Bacteria</taxon>
        <taxon>Bacillati</taxon>
        <taxon>Actinomycetota</taxon>
        <taxon>Actinomycetes</taxon>
        <taxon>Pseudonocardiales</taxon>
        <taxon>Pseudonocardiaceae</taxon>
        <taxon>Labedaea</taxon>
    </lineage>
</organism>
<reference evidence="16 17" key="1">
    <citation type="submission" date="2019-03" db="EMBL/GenBank/DDBJ databases">
        <title>Genomic Encyclopedia of Type Strains, Phase IV (KMG-IV): sequencing the most valuable type-strain genomes for metagenomic binning, comparative biology and taxonomic classification.</title>
        <authorList>
            <person name="Goeker M."/>
        </authorList>
    </citation>
    <scope>NUCLEOTIDE SEQUENCE [LARGE SCALE GENOMIC DNA]</scope>
    <source>
        <strain evidence="16 17">DSM 45361</strain>
    </source>
</reference>
<accession>A0A4R6S012</accession>
<dbReference type="PROSITE" id="PS50968">
    <property type="entry name" value="BIOTINYL_LIPOYL"/>
    <property type="match status" value="1"/>
</dbReference>
<comment type="catalytic activity">
    <reaction evidence="8">
        <text>N(6)-biotinyl-L-lysyl-[protein] + hydrogencarbonate + ATP = N(6)-carboxybiotinyl-L-lysyl-[protein] + ADP + phosphate + H(+)</text>
        <dbReference type="Rhea" id="RHEA:13501"/>
        <dbReference type="Rhea" id="RHEA-COMP:10505"/>
        <dbReference type="Rhea" id="RHEA-COMP:10506"/>
        <dbReference type="ChEBI" id="CHEBI:15378"/>
        <dbReference type="ChEBI" id="CHEBI:17544"/>
        <dbReference type="ChEBI" id="CHEBI:30616"/>
        <dbReference type="ChEBI" id="CHEBI:43474"/>
        <dbReference type="ChEBI" id="CHEBI:83144"/>
        <dbReference type="ChEBI" id="CHEBI:83145"/>
        <dbReference type="ChEBI" id="CHEBI:456216"/>
        <dbReference type="EC" id="6.3.4.14"/>
    </reaction>
    <physiologicalReaction direction="left-to-right" evidence="8">
        <dbReference type="Rhea" id="RHEA:13502"/>
    </physiologicalReaction>
</comment>
<evidence type="ECO:0000313" key="17">
    <source>
        <dbReference type="Proteomes" id="UP000295444"/>
    </source>
</evidence>
<dbReference type="Pfam" id="PF21139">
    <property type="entry name" value="BT_MCC_alpha"/>
    <property type="match status" value="1"/>
</dbReference>
<evidence type="ECO:0000259" key="13">
    <source>
        <dbReference type="PROSITE" id="PS50968"/>
    </source>
</evidence>
<gene>
    <name evidence="16" type="ORF">EV186_108116</name>
</gene>
<dbReference type="AlphaFoldDB" id="A0A4R6S012"/>
<dbReference type="PROSITE" id="PS50979">
    <property type="entry name" value="BC"/>
    <property type="match status" value="1"/>
</dbReference>
<dbReference type="GO" id="GO:0005524">
    <property type="term" value="F:ATP binding"/>
    <property type="evidence" value="ECO:0007669"/>
    <property type="project" value="UniProtKB-UniRule"/>
</dbReference>
<evidence type="ECO:0000256" key="10">
    <source>
        <dbReference type="ARBA" id="ARBA00065901"/>
    </source>
</evidence>
<dbReference type="InterPro" id="IPR016185">
    <property type="entry name" value="PreATP-grasp_dom_sf"/>
</dbReference>
<name>A0A4R6S012_LABRH</name>
<dbReference type="Gene3D" id="2.40.50.100">
    <property type="match status" value="1"/>
</dbReference>
<sequence>MTPRPITSLLVANRGEIARRVMRTARAMDVRCVAVYSDPDADAPFVREADEAVRLPGAAPSETYLDIAKIVGAAQATGADAVHPGYGFLSENAGFARACADAGLTFVGPDPEVIEQMGSKVAAKEIMAAAGVPVLPSVTVTDDVALDPARVGRDIGYPVLVKAAFGGGGRGMRIVRAEAELQSAVDSARREAASAFGDGTVFLEHYVDSPRHVEVQIFGDRHGEVLALFERECSIQRRYQKIIEEAPSPAVDDALRAELCAAAVAAAKAIDYVGAGTVEFVLDAHGNFHFLEVNTRLQVEHPVTESITGLDLVRLQLLIAEGHPLPPEARAARITGHAIEARLYAEDVPAGFLPATGTVHRFAVPGLPGVRVDGGVVEGSVVGLHYDPMLAKVIAHAPTRDEACRLLARALAETRVHGVVTNRDLLVGVLRETEFRAGAIDTGYLTRHDPADLAAGAVDARAPAVHALAAALAGQAHRRVSTPVLTTLPSGWRNVPDASQIAEFTLSDKELAVSYRFDRDGLAATVAGEPVDAVLHAATADAVDLEVAGVRRRIAVHRCGETSYVDSSLGATALTEVPRFVEPGDRSTPGSLVAPMPGTVVRVLAEPGERVAAGAPIVVLEAMKMEHTVTAPTEGEVGEIGVRVGDTVDLGAVLAVVVAS</sequence>
<comment type="subunit">
    <text evidence="10">The biotin-dependent acyl-CoA carboxylase complex is composed of AccA1, which contains the biotin carboxylase (BC) and biotin carboxyl carrier protein (BCCP) domains, and AccD1, which contains the carboxyl transferase (CT) domain. The AccA1/AccD1 complex forms a dodecamer.</text>
</comment>
<dbReference type="SUPFAM" id="SSF51230">
    <property type="entry name" value="Single hybrid motif"/>
    <property type="match status" value="1"/>
</dbReference>
<dbReference type="InterPro" id="IPR005479">
    <property type="entry name" value="CPAse_ATP-bd"/>
</dbReference>
<dbReference type="InterPro" id="IPR011054">
    <property type="entry name" value="Rudment_hybrid_motif"/>
</dbReference>
<evidence type="ECO:0000256" key="9">
    <source>
        <dbReference type="ARBA" id="ARBA00053351"/>
    </source>
</evidence>
<dbReference type="InterPro" id="IPR011761">
    <property type="entry name" value="ATP-grasp"/>
</dbReference>
<dbReference type="GO" id="GO:0046872">
    <property type="term" value="F:metal ion binding"/>
    <property type="evidence" value="ECO:0007669"/>
    <property type="project" value="InterPro"/>
</dbReference>
<dbReference type="PANTHER" id="PTHR18866">
    <property type="entry name" value="CARBOXYLASE:PYRUVATE/ACETYL-COA/PROPIONYL-COA CARBOXYLASE"/>
    <property type="match status" value="1"/>
</dbReference>
<protein>
    <recommendedName>
        <fullName evidence="11">Biotin-dependent 3-methylcrotonyl-coenzyme A carboxylase alpha1 subunit</fullName>
        <ecNumber evidence="2">6.3.4.14</ecNumber>
    </recommendedName>
</protein>
<dbReference type="InterPro" id="IPR005481">
    <property type="entry name" value="BC-like_N"/>
</dbReference>
<dbReference type="Proteomes" id="UP000295444">
    <property type="component" value="Unassembled WGS sequence"/>
</dbReference>
<dbReference type="SUPFAM" id="SSF52440">
    <property type="entry name" value="PreATP-grasp domain"/>
    <property type="match status" value="1"/>
</dbReference>
<evidence type="ECO:0000256" key="4">
    <source>
        <dbReference type="ARBA" id="ARBA00022741"/>
    </source>
</evidence>
<dbReference type="InterPro" id="IPR048429">
    <property type="entry name" value="MCC_alpha_BT"/>
</dbReference>
<keyword evidence="3" id="KW-0436">Ligase</keyword>
<dbReference type="SUPFAM" id="SSF56059">
    <property type="entry name" value="Glutathione synthetase ATP-binding domain-like"/>
    <property type="match status" value="1"/>
</dbReference>
<evidence type="ECO:0000256" key="11">
    <source>
        <dbReference type="ARBA" id="ARBA00074050"/>
    </source>
</evidence>
<dbReference type="FunFam" id="3.30.470.20:FF:000028">
    <property type="entry name" value="Methylcrotonoyl-CoA carboxylase subunit alpha, mitochondrial"/>
    <property type="match status" value="1"/>
</dbReference>
<feature type="domain" description="Lipoyl-binding" evidence="13">
    <location>
        <begin position="583"/>
        <end position="658"/>
    </location>
</feature>
<dbReference type="InterPro" id="IPR005482">
    <property type="entry name" value="Biotin_COase_C"/>
</dbReference>
<evidence type="ECO:0000256" key="1">
    <source>
        <dbReference type="ARBA" id="ARBA00001953"/>
    </source>
</evidence>
<comment type="caution">
    <text evidence="16">The sequence shown here is derived from an EMBL/GenBank/DDBJ whole genome shotgun (WGS) entry which is preliminary data.</text>
</comment>
<dbReference type="PROSITE" id="PS00867">
    <property type="entry name" value="CPSASE_2"/>
    <property type="match status" value="1"/>
</dbReference>
<dbReference type="Pfam" id="PF02785">
    <property type="entry name" value="Biotin_carb_C"/>
    <property type="match status" value="1"/>
</dbReference>
<dbReference type="Gene3D" id="3.30.470.20">
    <property type="entry name" value="ATP-grasp fold, B domain"/>
    <property type="match status" value="1"/>
</dbReference>
<dbReference type="Pfam" id="PF00364">
    <property type="entry name" value="Biotin_lipoyl"/>
    <property type="match status" value="1"/>
</dbReference>
<evidence type="ECO:0000256" key="2">
    <source>
        <dbReference type="ARBA" id="ARBA00013263"/>
    </source>
</evidence>
<dbReference type="InterPro" id="IPR011053">
    <property type="entry name" value="Single_hybrid_motif"/>
</dbReference>
<dbReference type="PANTHER" id="PTHR18866:SF126">
    <property type="entry name" value="BIOTIN CARBOXYLASE"/>
    <property type="match status" value="1"/>
</dbReference>
<evidence type="ECO:0000256" key="6">
    <source>
        <dbReference type="ARBA" id="ARBA00023267"/>
    </source>
</evidence>
<dbReference type="OrthoDB" id="9760256at2"/>
<dbReference type="CDD" id="cd06850">
    <property type="entry name" value="biotinyl_domain"/>
    <property type="match status" value="1"/>
</dbReference>
<keyword evidence="4 12" id="KW-0547">Nucleotide-binding</keyword>
<dbReference type="EMBL" id="SNXZ01000008">
    <property type="protein sequence ID" value="TDP91906.1"/>
    <property type="molecule type" value="Genomic_DNA"/>
</dbReference>